<evidence type="ECO:0000313" key="1">
    <source>
        <dbReference type="EMBL" id="MBV7275297.1"/>
    </source>
</evidence>
<name>A0A949TRM9_9CLOT</name>
<protein>
    <submittedName>
        <fullName evidence="1">Uncharacterized protein</fullName>
    </submittedName>
</protein>
<gene>
    <name evidence="1" type="ORF">I6U48_20565</name>
</gene>
<dbReference type="RefSeq" id="WP_218322351.1">
    <property type="nucleotide sequence ID" value="NZ_JAEEGC010000118.1"/>
</dbReference>
<reference evidence="1" key="1">
    <citation type="submission" date="2020-12" db="EMBL/GenBank/DDBJ databases">
        <title>Clostridium thailandense sp. nov., a novel acetogenic bacterium isolated from peat land soil in Thailand.</title>
        <authorList>
            <person name="Chaikitkaew S."/>
            <person name="Birkeland N.K."/>
        </authorList>
    </citation>
    <scope>NUCLEOTIDE SEQUENCE</scope>
    <source>
        <strain evidence="1">PL3</strain>
    </source>
</reference>
<dbReference type="AlphaFoldDB" id="A0A949TRM9"/>
<keyword evidence="2" id="KW-1185">Reference proteome</keyword>
<dbReference type="EMBL" id="JAEEGC010000118">
    <property type="protein sequence ID" value="MBV7275297.1"/>
    <property type="molecule type" value="Genomic_DNA"/>
</dbReference>
<comment type="caution">
    <text evidence="1">The sequence shown here is derived from an EMBL/GenBank/DDBJ whole genome shotgun (WGS) entry which is preliminary data.</text>
</comment>
<organism evidence="1 2">
    <name type="scientific">Clostridium thailandense</name>
    <dbReference type="NCBI Taxonomy" id="2794346"/>
    <lineage>
        <taxon>Bacteria</taxon>
        <taxon>Bacillati</taxon>
        <taxon>Bacillota</taxon>
        <taxon>Clostridia</taxon>
        <taxon>Eubacteriales</taxon>
        <taxon>Clostridiaceae</taxon>
        <taxon>Clostridium</taxon>
    </lineage>
</organism>
<dbReference type="InterPro" id="IPR045507">
    <property type="entry name" value="DUF6483"/>
</dbReference>
<evidence type="ECO:0000313" key="2">
    <source>
        <dbReference type="Proteomes" id="UP000694308"/>
    </source>
</evidence>
<proteinExistence type="predicted"/>
<dbReference type="Pfam" id="PF20092">
    <property type="entry name" value="DUF6483"/>
    <property type="match status" value="1"/>
</dbReference>
<dbReference type="Proteomes" id="UP000694308">
    <property type="component" value="Unassembled WGS sequence"/>
</dbReference>
<accession>A0A949TRM9</accession>
<sequence length="220" mass="25510">MAIKSNLTAALVKKFADALEKILEYKSEGKNEEALTAIDDAFKEIFRLSSKFFNSFSDENLMDMIKTDGTLNADKCIMMAKLLEEESEIYESQDNVNEAFYLNIKALNLLLEAYINKDNNCDLQNYFADIDLIISKVSDYKLPVSLECKILDYYIKINMYDKAENMLYEILENNNFDQSLIEKGISFYEYLLTQDDETLEKGNLPREEVEDSLLHLKENL</sequence>